<protein>
    <submittedName>
        <fullName evidence="1">Uncharacterized protein</fullName>
    </submittedName>
</protein>
<dbReference type="AlphaFoldDB" id="A0AAV5W481"/>
<proteinExistence type="predicted"/>
<feature type="non-terminal residue" evidence="1">
    <location>
        <position position="1"/>
    </location>
</feature>
<evidence type="ECO:0000313" key="1">
    <source>
        <dbReference type="EMBL" id="GMT25559.1"/>
    </source>
</evidence>
<comment type="caution">
    <text evidence="1">The sequence shown here is derived from an EMBL/GenBank/DDBJ whole genome shotgun (WGS) entry which is preliminary data.</text>
</comment>
<keyword evidence="2" id="KW-1185">Reference proteome</keyword>
<accession>A0AAV5W481</accession>
<sequence length="65" mass="7418">CASVKTHERRRTELHRPFRPLDALPLEDKDTKRREMKRGMLTTNTLLLVAGNLGLEITSESEGID</sequence>
<dbReference type="Proteomes" id="UP001432322">
    <property type="component" value="Unassembled WGS sequence"/>
</dbReference>
<dbReference type="EMBL" id="BTSY01000004">
    <property type="protein sequence ID" value="GMT25559.1"/>
    <property type="molecule type" value="Genomic_DNA"/>
</dbReference>
<reference evidence="1" key="1">
    <citation type="submission" date="2023-10" db="EMBL/GenBank/DDBJ databases">
        <title>Genome assembly of Pristionchus species.</title>
        <authorList>
            <person name="Yoshida K."/>
            <person name="Sommer R.J."/>
        </authorList>
    </citation>
    <scope>NUCLEOTIDE SEQUENCE</scope>
    <source>
        <strain evidence="1">RS5133</strain>
    </source>
</reference>
<organism evidence="1 2">
    <name type="scientific">Pristionchus fissidentatus</name>
    <dbReference type="NCBI Taxonomy" id="1538716"/>
    <lineage>
        <taxon>Eukaryota</taxon>
        <taxon>Metazoa</taxon>
        <taxon>Ecdysozoa</taxon>
        <taxon>Nematoda</taxon>
        <taxon>Chromadorea</taxon>
        <taxon>Rhabditida</taxon>
        <taxon>Rhabditina</taxon>
        <taxon>Diplogasteromorpha</taxon>
        <taxon>Diplogasteroidea</taxon>
        <taxon>Neodiplogasteridae</taxon>
        <taxon>Pristionchus</taxon>
    </lineage>
</organism>
<gene>
    <name evidence="1" type="ORF">PFISCL1PPCAC_16856</name>
</gene>
<name>A0AAV5W481_9BILA</name>
<evidence type="ECO:0000313" key="2">
    <source>
        <dbReference type="Proteomes" id="UP001432322"/>
    </source>
</evidence>